<protein>
    <submittedName>
        <fullName evidence="2">Putative Bgh-specific protein</fullName>
    </submittedName>
</protein>
<feature type="region of interest" description="Disordered" evidence="1">
    <location>
        <begin position="1"/>
        <end position="30"/>
    </location>
</feature>
<dbReference type="AlphaFoldDB" id="N1JF00"/>
<dbReference type="HOGENOM" id="CLU_1137833_0_0_1"/>
<comment type="caution">
    <text evidence="2">The sequence shown here is derived from an EMBL/GenBank/DDBJ whole genome shotgun (WGS) entry which is preliminary data.</text>
</comment>
<organism evidence="2 3">
    <name type="scientific">Blumeria graminis f. sp. hordei (strain DH14)</name>
    <name type="common">Barley powdery mildew</name>
    <name type="synonym">Oidium monilioides f. sp. hordei</name>
    <dbReference type="NCBI Taxonomy" id="546991"/>
    <lineage>
        <taxon>Eukaryota</taxon>
        <taxon>Fungi</taxon>
        <taxon>Dikarya</taxon>
        <taxon>Ascomycota</taxon>
        <taxon>Pezizomycotina</taxon>
        <taxon>Leotiomycetes</taxon>
        <taxon>Erysiphales</taxon>
        <taxon>Erysiphaceae</taxon>
        <taxon>Blumeria</taxon>
        <taxon>Blumeria hordei</taxon>
    </lineage>
</organism>
<name>N1JF00_BLUG1</name>
<dbReference type="InParanoid" id="N1JF00"/>
<feature type="compositionally biased region" description="Low complexity" evidence="1">
    <location>
        <begin position="17"/>
        <end position="29"/>
    </location>
</feature>
<gene>
    <name evidence="2" type="ORF">BGHDH14_bghG002396000001001</name>
</gene>
<dbReference type="EMBL" id="CAUH01002396">
    <property type="protein sequence ID" value="CCU76358.1"/>
    <property type="molecule type" value="Genomic_DNA"/>
</dbReference>
<keyword evidence="3" id="KW-1185">Reference proteome</keyword>
<dbReference type="Proteomes" id="UP000015441">
    <property type="component" value="Unassembled WGS sequence"/>
</dbReference>
<sequence length="244" mass="27303">MPGALRSSCHFKHQHATSSPSLSTHPYSSNLPSYRSKIAQTMRDTRAPKNQSLDVTHEKSFTPRGIELTHDIHSSKTDYQLGFSLSPRSRRSSISAPLYARPVCKDSPHLDTSVMVIDSTDVLDVCWREILSSSSVSRSMEGEESVIDVDQEPTREIDVDEGYCDEMDTDAAIHAEAVWIQIHALITGDATQRASEIIGMRKKSALRSQRSGEVFSEIRPTVQNRIRMRKTSTTRNISTNNNRG</sequence>
<reference evidence="2 3" key="1">
    <citation type="journal article" date="2010" name="Science">
        <title>Genome expansion and gene loss in powdery mildew fungi reveal tradeoffs in extreme parasitism.</title>
        <authorList>
            <person name="Spanu P.D."/>
            <person name="Abbott J.C."/>
            <person name="Amselem J."/>
            <person name="Burgis T.A."/>
            <person name="Soanes D.M."/>
            <person name="Stueber K."/>
            <person name="Ver Loren van Themaat E."/>
            <person name="Brown J.K.M."/>
            <person name="Butcher S.A."/>
            <person name="Gurr S.J."/>
            <person name="Lebrun M.-H."/>
            <person name="Ridout C.J."/>
            <person name="Schulze-Lefert P."/>
            <person name="Talbot N.J."/>
            <person name="Ahmadinejad N."/>
            <person name="Ametz C."/>
            <person name="Barton G.R."/>
            <person name="Benjdia M."/>
            <person name="Bidzinski P."/>
            <person name="Bindschedler L.V."/>
            <person name="Both M."/>
            <person name="Brewer M.T."/>
            <person name="Cadle-Davidson L."/>
            <person name="Cadle-Davidson M.M."/>
            <person name="Collemare J."/>
            <person name="Cramer R."/>
            <person name="Frenkel O."/>
            <person name="Godfrey D."/>
            <person name="Harriman J."/>
            <person name="Hoede C."/>
            <person name="King B.C."/>
            <person name="Klages S."/>
            <person name="Kleemann J."/>
            <person name="Knoll D."/>
            <person name="Koti P.S."/>
            <person name="Kreplak J."/>
            <person name="Lopez-Ruiz F.J."/>
            <person name="Lu X."/>
            <person name="Maekawa T."/>
            <person name="Mahanil S."/>
            <person name="Micali C."/>
            <person name="Milgroom M.G."/>
            <person name="Montana G."/>
            <person name="Noir S."/>
            <person name="O'Connell R.J."/>
            <person name="Oberhaensli S."/>
            <person name="Parlange F."/>
            <person name="Pedersen C."/>
            <person name="Quesneville H."/>
            <person name="Reinhardt R."/>
            <person name="Rott M."/>
            <person name="Sacristan S."/>
            <person name="Schmidt S.M."/>
            <person name="Schoen M."/>
            <person name="Skamnioti P."/>
            <person name="Sommer H."/>
            <person name="Stephens A."/>
            <person name="Takahara H."/>
            <person name="Thordal-Christensen H."/>
            <person name="Vigouroux M."/>
            <person name="Wessling R."/>
            <person name="Wicker T."/>
            <person name="Panstruga R."/>
        </authorList>
    </citation>
    <scope>NUCLEOTIDE SEQUENCE [LARGE SCALE GENOMIC DNA]</scope>
    <source>
        <strain evidence="2">DH14</strain>
    </source>
</reference>
<evidence type="ECO:0000256" key="1">
    <source>
        <dbReference type="SAM" id="MobiDB-lite"/>
    </source>
</evidence>
<evidence type="ECO:0000313" key="2">
    <source>
        <dbReference type="EMBL" id="CCU76358.1"/>
    </source>
</evidence>
<dbReference type="OrthoDB" id="10378923at2759"/>
<accession>N1JF00</accession>
<proteinExistence type="predicted"/>
<evidence type="ECO:0000313" key="3">
    <source>
        <dbReference type="Proteomes" id="UP000015441"/>
    </source>
</evidence>